<dbReference type="PROSITE" id="PS50102">
    <property type="entry name" value="RRM"/>
    <property type="match status" value="1"/>
</dbReference>
<dbReference type="PANTHER" id="PTHR13968">
    <property type="entry name" value="HETEROGENEOUS NUCLEAR RIBONUCLEOPROTEIN"/>
    <property type="match status" value="1"/>
</dbReference>
<dbReference type="Proteomes" id="UP000095023">
    <property type="component" value="Unassembled WGS sequence"/>
</dbReference>
<dbReference type="PANTHER" id="PTHR13968:SF26">
    <property type="entry name" value="RRM DOMAIN-CONTAINING PROTEIN"/>
    <property type="match status" value="1"/>
</dbReference>
<dbReference type="GO" id="GO:0003723">
    <property type="term" value="F:RNA binding"/>
    <property type="evidence" value="ECO:0007669"/>
    <property type="project" value="UniProtKB-UniRule"/>
</dbReference>
<gene>
    <name evidence="4" type="ORF">CANCADRAFT_19560</name>
</gene>
<dbReference type="Gene3D" id="3.30.70.330">
    <property type="match status" value="1"/>
</dbReference>
<dbReference type="SMART" id="SM00360">
    <property type="entry name" value="RRM"/>
    <property type="match status" value="1"/>
</dbReference>
<evidence type="ECO:0000256" key="1">
    <source>
        <dbReference type="ARBA" id="ARBA00022884"/>
    </source>
</evidence>
<dbReference type="InterPro" id="IPR000504">
    <property type="entry name" value="RRM_dom"/>
</dbReference>
<keyword evidence="5" id="KW-1185">Reference proteome</keyword>
<evidence type="ECO:0000259" key="3">
    <source>
        <dbReference type="PROSITE" id="PS50102"/>
    </source>
</evidence>
<evidence type="ECO:0000313" key="4">
    <source>
        <dbReference type="EMBL" id="ODV90263.1"/>
    </source>
</evidence>
<evidence type="ECO:0000313" key="5">
    <source>
        <dbReference type="Proteomes" id="UP000095023"/>
    </source>
</evidence>
<dbReference type="InterPro" id="IPR051186">
    <property type="entry name" value="RRM_HNRPC/RALY_subfam"/>
</dbReference>
<dbReference type="Pfam" id="PF00076">
    <property type="entry name" value="RRM_1"/>
    <property type="match status" value="1"/>
</dbReference>
<sequence length="72" mass="8172">PGTRLFVGNLAGTRVTKSDLWRVFAKHGKIAQITYKANYGFVQFVKPNDCLRAQRAENGAYLLNREMKLEIS</sequence>
<feature type="non-terminal residue" evidence="4">
    <location>
        <position position="1"/>
    </location>
</feature>
<keyword evidence="1 2" id="KW-0694">RNA-binding</keyword>
<proteinExistence type="predicted"/>
<dbReference type="SUPFAM" id="SSF54928">
    <property type="entry name" value="RNA-binding domain, RBD"/>
    <property type="match status" value="1"/>
</dbReference>
<dbReference type="AlphaFoldDB" id="A0A1E4TEZ4"/>
<protein>
    <recommendedName>
        <fullName evidence="3">RRM domain-containing protein</fullName>
    </recommendedName>
</protein>
<dbReference type="InterPro" id="IPR012677">
    <property type="entry name" value="Nucleotide-bd_a/b_plait_sf"/>
</dbReference>
<name>A0A1E4TEZ4_9ASCO</name>
<feature type="domain" description="RRM" evidence="3">
    <location>
        <begin position="3"/>
        <end position="72"/>
    </location>
</feature>
<organism evidence="4 5">
    <name type="scientific">Tortispora caseinolytica NRRL Y-17796</name>
    <dbReference type="NCBI Taxonomy" id="767744"/>
    <lineage>
        <taxon>Eukaryota</taxon>
        <taxon>Fungi</taxon>
        <taxon>Dikarya</taxon>
        <taxon>Ascomycota</taxon>
        <taxon>Saccharomycotina</taxon>
        <taxon>Trigonopsidomycetes</taxon>
        <taxon>Trigonopsidales</taxon>
        <taxon>Trigonopsidaceae</taxon>
        <taxon>Tortispora</taxon>
    </lineage>
</organism>
<feature type="non-terminal residue" evidence="4">
    <location>
        <position position="72"/>
    </location>
</feature>
<reference evidence="5" key="1">
    <citation type="submission" date="2016-02" db="EMBL/GenBank/DDBJ databases">
        <title>Comparative genomics of biotechnologically important yeasts.</title>
        <authorList>
            <consortium name="DOE Joint Genome Institute"/>
            <person name="Riley R."/>
            <person name="Haridas S."/>
            <person name="Wolfe K.H."/>
            <person name="Lopes M.R."/>
            <person name="Hittinger C.T."/>
            <person name="Goker M."/>
            <person name="Salamov A."/>
            <person name="Wisecaver J."/>
            <person name="Long T.M."/>
            <person name="Aerts A.L."/>
            <person name="Barry K."/>
            <person name="Choi C."/>
            <person name="Clum A."/>
            <person name="Coughlan A.Y."/>
            <person name="Deshpande S."/>
            <person name="Douglass A.P."/>
            <person name="Hanson S.J."/>
            <person name="Klenk H.-P."/>
            <person name="Labutti K."/>
            <person name="Lapidus A."/>
            <person name="Lindquist E."/>
            <person name="Lipzen A."/>
            <person name="Meier-Kolthoff J.P."/>
            <person name="Ohm R.A."/>
            <person name="Otillar R.P."/>
            <person name="Pangilinan J."/>
            <person name="Peng Y."/>
            <person name="Rokas A."/>
            <person name="Rosa C.A."/>
            <person name="Scheuner C."/>
            <person name="Sibirny A.A."/>
            <person name="Slot J.C."/>
            <person name="Stielow J.B."/>
            <person name="Sun H."/>
            <person name="Kurtzman C.P."/>
            <person name="Blackwell M."/>
            <person name="Jeffries T.W."/>
            <person name="Grigoriev I.V."/>
        </authorList>
    </citation>
    <scope>NUCLEOTIDE SEQUENCE [LARGE SCALE GENOMIC DNA]</scope>
    <source>
        <strain evidence="5">NRRL Y-17796</strain>
    </source>
</reference>
<dbReference type="OrthoDB" id="4092573at2759"/>
<accession>A0A1E4TEZ4</accession>
<dbReference type="InterPro" id="IPR035979">
    <property type="entry name" value="RBD_domain_sf"/>
</dbReference>
<evidence type="ECO:0000256" key="2">
    <source>
        <dbReference type="PROSITE-ProRule" id="PRU00176"/>
    </source>
</evidence>
<dbReference type="EMBL" id="KV453842">
    <property type="protein sequence ID" value="ODV90263.1"/>
    <property type="molecule type" value="Genomic_DNA"/>
</dbReference>